<evidence type="ECO:0000313" key="4">
    <source>
        <dbReference type="EMBL" id="GAA4732013.1"/>
    </source>
</evidence>
<dbReference type="CDD" id="cd06578">
    <property type="entry name" value="HemD"/>
    <property type="match status" value="1"/>
</dbReference>
<dbReference type="InterPro" id="IPR036108">
    <property type="entry name" value="4pyrrol_syn_uPrphyn_synt_sf"/>
</dbReference>
<dbReference type="NCBIfam" id="NF005568">
    <property type="entry name" value="PRK07239.1"/>
    <property type="match status" value="1"/>
</dbReference>
<dbReference type="Gene3D" id="1.10.10.10">
    <property type="entry name" value="Winged helix-like DNA-binding domain superfamily/Winged helix DNA-binding domain"/>
    <property type="match status" value="1"/>
</dbReference>
<dbReference type="Pfam" id="PF00486">
    <property type="entry name" value="Trans_reg_C"/>
    <property type="match status" value="1"/>
</dbReference>
<evidence type="ECO:0000256" key="1">
    <source>
        <dbReference type="ARBA" id="ARBA00023125"/>
    </source>
</evidence>
<proteinExistence type="predicted"/>
<dbReference type="InterPro" id="IPR039793">
    <property type="entry name" value="UROS/Hem4"/>
</dbReference>
<name>A0ABP8YL49_9MICO</name>
<dbReference type="PROSITE" id="PS51257">
    <property type="entry name" value="PROKAR_LIPOPROTEIN"/>
    <property type="match status" value="1"/>
</dbReference>
<accession>A0ABP8YL49</accession>
<feature type="domain" description="OmpR/PhoB-type" evidence="3">
    <location>
        <begin position="288"/>
        <end position="381"/>
    </location>
</feature>
<evidence type="ECO:0000256" key="2">
    <source>
        <dbReference type="PROSITE-ProRule" id="PRU01091"/>
    </source>
</evidence>
<evidence type="ECO:0000313" key="5">
    <source>
        <dbReference type="Proteomes" id="UP001500556"/>
    </source>
</evidence>
<dbReference type="InterPro" id="IPR003754">
    <property type="entry name" value="4pyrrol_synth_uPrphyn_synth"/>
</dbReference>
<reference evidence="5" key="1">
    <citation type="journal article" date="2019" name="Int. J. Syst. Evol. Microbiol.">
        <title>The Global Catalogue of Microorganisms (GCM) 10K type strain sequencing project: providing services to taxonomists for standard genome sequencing and annotation.</title>
        <authorList>
            <consortium name="The Broad Institute Genomics Platform"/>
            <consortium name="The Broad Institute Genome Sequencing Center for Infectious Disease"/>
            <person name="Wu L."/>
            <person name="Ma J."/>
        </authorList>
    </citation>
    <scope>NUCLEOTIDE SEQUENCE [LARGE SCALE GENOMIC DNA]</scope>
    <source>
        <strain evidence="5">JCM 18961</strain>
    </source>
</reference>
<dbReference type="EMBL" id="BAABLO010000013">
    <property type="protein sequence ID" value="GAA4732013.1"/>
    <property type="molecule type" value="Genomic_DNA"/>
</dbReference>
<evidence type="ECO:0000259" key="3">
    <source>
        <dbReference type="PROSITE" id="PS51755"/>
    </source>
</evidence>
<dbReference type="CDD" id="cd00383">
    <property type="entry name" value="trans_reg_C"/>
    <property type="match status" value="1"/>
</dbReference>
<feature type="DNA-binding region" description="OmpR/PhoB-type" evidence="2">
    <location>
        <begin position="288"/>
        <end position="381"/>
    </location>
</feature>
<dbReference type="Gene3D" id="3.40.50.10090">
    <property type="match status" value="2"/>
</dbReference>
<dbReference type="SUPFAM" id="SSF69618">
    <property type="entry name" value="HemD-like"/>
    <property type="match status" value="1"/>
</dbReference>
<comment type="caution">
    <text evidence="4">The sequence shown here is derived from an EMBL/GenBank/DDBJ whole genome shotgun (WGS) entry which is preliminary data.</text>
</comment>
<dbReference type="PANTHER" id="PTHR40082:SF1">
    <property type="entry name" value="BLR5956 PROTEIN"/>
    <property type="match status" value="1"/>
</dbReference>
<keyword evidence="5" id="KW-1185">Reference proteome</keyword>
<dbReference type="Proteomes" id="UP001500556">
    <property type="component" value="Unassembled WGS sequence"/>
</dbReference>
<gene>
    <name evidence="4" type="ORF">GCM10025782_33950</name>
</gene>
<dbReference type="InterPro" id="IPR036388">
    <property type="entry name" value="WH-like_DNA-bd_sf"/>
</dbReference>
<protein>
    <submittedName>
        <fullName evidence="4">Uroporphyrinogen-III synthase</fullName>
    </submittedName>
</protein>
<dbReference type="PROSITE" id="PS51755">
    <property type="entry name" value="OMPR_PHOB"/>
    <property type="match status" value="1"/>
</dbReference>
<dbReference type="SMART" id="SM00862">
    <property type="entry name" value="Trans_reg_C"/>
    <property type="match status" value="1"/>
</dbReference>
<sequence length="384" mass="39497">MTRGSGAAGAPGAPGLSPVMTGCVVLVTADRRSGELGSALARRGASVRHAPALSIVPHEHDDQLLLDTKALVADPPDTVVVTTGIGFRGWVEAADAAGLADELSEVLERARIIARGPKARGAIQAAGLQADWVAESETSAEILDLLLTEGVAGHRIAVQHHGAGADGLDIELAAAGADVHSLVVYRWGPAPDPQALTNSVLAAAAGEIDAVVFTSAPGAAAWLAAVDAEGVWPAVQQRFATGAMVAAAVGPVTARPLRERGVEPVVPDRGRLGALVRRLVSHYEQAQTSAVSTVAGRLQVRRTVALLDGHVLPVSPSGLEVLRLLAAAEGEVVTRAQLLAVLPGDSNDPHTAEVAVARLREACAAKGLVRTVVKRGYRLDVLPR</sequence>
<keyword evidence="1 2" id="KW-0238">DNA-binding</keyword>
<organism evidence="4 5">
    <name type="scientific">Pedococcus ginsenosidimutans</name>
    <dbReference type="NCBI Taxonomy" id="490570"/>
    <lineage>
        <taxon>Bacteria</taxon>
        <taxon>Bacillati</taxon>
        <taxon>Actinomycetota</taxon>
        <taxon>Actinomycetes</taxon>
        <taxon>Micrococcales</taxon>
        <taxon>Intrasporangiaceae</taxon>
        <taxon>Pedococcus</taxon>
    </lineage>
</organism>
<dbReference type="SUPFAM" id="SSF46894">
    <property type="entry name" value="C-terminal effector domain of the bipartite response regulators"/>
    <property type="match status" value="1"/>
</dbReference>
<dbReference type="Pfam" id="PF02602">
    <property type="entry name" value="HEM4"/>
    <property type="match status" value="1"/>
</dbReference>
<dbReference type="PANTHER" id="PTHR40082">
    <property type="entry name" value="BLR5956 PROTEIN"/>
    <property type="match status" value="1"/>
</dbReference>
<dbReference type="InterPro" id="IPR016032">
    <property type="entry name" value="Sig_transdc_resp-reg_C-effctor"/>
</dbReference>
<dbReference type="InterPro" id="IPR001867">
    <property type="entry name" value="OmpR/PhoB-type_DNA-bd"/>
</dbReference>